<dbReference type="RefSeq" id="XP_017992676.1">
    <property type="nucleotide sequence ID" value="XM_018135591.1"/>
</dbReference>
<dbReference type="GO" id="GO:0016560">
    <property type="term" value="P:protein import into peroxisome matrix, docking"/>
    <property type="evidence" value="ECO:0007669"/>
    <property type="project" value="InterPro"/>
</dbReference>
<dbReference type="PROSITE" id="PS50002">
    <property type="entry name" value="SH3"/>
    <property type="match status" value="1"/>
</dbReference>
<dbReference type="Gene3D" id="2.30.30.40">
    <property type="entry name" value="SH3 Domains"/>
    <property type="match status" value="1"/>
</dbReference>
<gene>
    <name evidence="17" type="ORF">Malapachy_1081</name>
</gene>
<feature type="region of interest" description="Disordered" evidence="14">
    <location>
        <begin position="373"/>
        <end position="412"/>
    </location>
</feature>
<evidence type="ECO:0000256" key="8">
    <source>
        <dbReference type="ARBA" id="ARBA00023136"/>
    </source>
</evidence>
<keyword evidence="3" id="KW-0813">Transport</keyword>
<dbReference type="Pfam" id="PF04088">
    <property type="entry name" value="Peroxin-13_N"/>
    <property type="match status" value="1"/>
</dbReference>
<evidence type="ECO:0000256" key="10">
    <source>
        <dbReference type="ARBA" id="ARBA00029693"/>
    </source>
</evidence>
<dbReference type="InterPro" id="IPR007223">
    <property type="entry name" value="Peroxin-13_N"/>
</dbReference>
<feature type="transmembrane region" description="Helical" evidence="15">
    <location>
        <begin position="246"/>
        <end position="267"/>
    </location>
</feature>
<dbReference type="PANTHER" id="PTHR19332:SF1">
    <property type="entry name" value="PEROXISOMAL MEMBRANE PROTEIN PEX13"/>
    <property type="match status" value="1"/>
</dbReference>
<dbReference type="SUPFAM" id="SSF50044">
    <property type="entry name" value="SH3-domain"/>
    <property type="match status" value="1"/>
</dbReference>
<accession>A0A0M8MVB0</accession>
<dbReference type="GeneID" id="28727466"/>
<evidence type="ECO:0000256" key="3">
    <source>
        <dbReference type="ARBA" id="ARBA00022448"/>
    </source>
</evidence>
<evidence type="ECO:0000313" key="17">
    <source>
        <dbReference type="EMBL" id="KOS15044.1"/>
    </source>
</evidence>
<evidence type="ECO:0000256" key="2">
    <source>
        <dbReference type="ARBA" id="ARBA00022443"/>
    </source>
</evidence>
<feature type="domain" description="SH3" evidence="16">
    <location>
        <begin position="304"/>
        <end position="370"/>
    </location>
</feature>
<dbReference type="InterPro" id="IPR001452">
    <property type="entry name" value="SH3_domain"/>
</dbReference>
<name>A0A0M8MVB0_9BASI</name>
<evidence type="ECO:0000256" key="15">
    <source>
        <dbReference type="SAM" id="Phobius"/>
    </source>
</evidence>
<keyword evidence="2 13" id="KW-0728">SH3 domain</keyword>
<dbReference type="GO" id="GO:0005778">
    <property type="term" value="C:peroxisomal membrane"/>
    <property type="evidence" value="ECO:0007669"/>
    <property type="project" value="UniProtKB-SubCell"/>
</dbReference>
<proteinExistence type="inferred from homology"/>
<comment type="subcellular location">
    <subcellularLocation>
        <location evidence="12">Peroxisome membrane</location>
    </subcellularLocation>
</comment>
<dbReference type="InterPro" id="IPR036028">
    <property type="entry name" value="SH3-like_dom_sf"/>
</dbReference>
<keyword evidence="4 15" id="KW-0812">Transmembrane</keyword>
<dbReference type="CDD" id="cd11771">
    <property type="entry name" value="SH3_Pex13p_fungal"/>
    <property type="match status" value="1"/>
</dbReference>
<evidence type="ECO:0000256" key="4">
    <source>
        <dbReference type="ARBA" id="ARBA00022692"/>
    </source>
</evidence>
<comment type="caution">
    <text evidence="17">The sequence shown here is derived from an EMBL/GenBank/DDBJ whole genome shotgun (WGS) entry which is preliminary data.</text>
</comment>
<feature type="compositionally biased region" description="Polar residues" evidence="14">
    <location>
        <begin position="13"/>
        <end position="28"/>
    </location>
</feature>
<evidence type="ECO:0000256" key="5">
    <source>
        <dbReference type="ARBA" id="ARBA00022927"/>
    </source>
</evidence>
<feature type="compositionally biased region" description="Polar residues" evidence="14">
    <location>
        <begin position="393"/>
        <end position="412"/>
    </location>
</feature>
<dbReference type="InterPro" id="IPR035463">
    <property type="entry name" value="Pex13"/>
</dbReference>
<evidence type="ECO:0000259" key="16">
    <source>
        <dbReference type="PROSITE" id="PS50002"/>
    </source>
</evidence>
<dbReference type="VEuPathDB" id="FungiDB:Malapachy_1081"/>
<feature type="region of interest" description="Disordered" evidence="14">
    <location>
        <begin position="1"/>
        <end position="34"/>
    </location>
</feature>
<protein>
    <recommendedName>
        <fullName evidence="11">Peroxisomal membrane protein PEX13</fullName>
    </recommendedName>
    <alternativeName>
        <fullName evidence="10">Peroxin-13</fullName>
    </alternativeName>
</protein>
<dbReference type="SMART" id="SM00326">
    <property type="entry name" value="SH3"/>
    <property type="match status" value="1"/>
</dbReference>
<organism evidence="17 18">
    <name type="scientific">Malassezia pachydermatis</name>
    <dbReference type="NCBI Taxonomy" id="77020"/>
    <lineage>
        <taxon>Eukaryota</taxon>
        <taxon>Fungi</taxon>
        <taxon>Dikarya</taxon>
        <taxon>Basidiomycota</taxon>
        <taxon>Ustilaginomycotina</taxon>
        <taxon>Malasseziomycetes</taxon>
        <taxon>Malasseziales</taxon>
        <taxon>Malasseziaceae</taxon>
        <taxon>Malassezia</taxon>
    </lineage>
</organism>
<dbReference type="Pfam" id="PF07653">
    <property type="entry name" value="SH3_2"/>
    <property type="match status" value="1"/>
</dbReference>
<keyword evidence="6 15" id="KW-1133">Transmembrane helix</keyword>
<evidence type="ECO:0000256" key="1">
    <source>
        <dbReference type="ARBA" id="ARBA00006033"/>
    </source>
</evidence>
<evidence type="ECO:0000256" key="7">
    <source>
        <dbReference type="ARBA" id="ARBA00023010"/>
    </source>
</evidence>
<reference evidence="17 18" key="1">
    <citation type="submission" date="2015-07" db="EMBL/GenBank/DDBJ databases">
        <title>Draft Genome Sequence of Malassezia furfur CBS1878 and Malassezia pachydermatis CBS1879.</title>
        <authorList>
            <person name="Triana S."/>
            <person name="Ohm R."/>
            <person name="Gonzalez A."/>
            <person name="DeCock H."/>
            <person name="Restrepo S."/>
            <person name="Celis A."/>
        </authorList>
    </citation>
    <scope>NUCLEOTIDE SEQUENCE [LARGE SCALE GENOMIC DNA]</scope>
    <source>
        <strain evidence="17 18">CBS 1879</strain>
    </source>
</reference>
<keyword evidence="9" id="KW-0576">Peroxisome</keyword>
<dbReference type="OrthoDB" id="10037838at2759"/>
<dbReference type="AlphaFoldDB" id="A0A0M8MVB0"/>
<evidence type="ECO:0000256" key="9">
    <source>
        <dbReference type="ARBA" id="ARBA00023140"/>
    </source>
</evidence>
<dbReference type="GO" id="GO:1990429">
    <property type="term" value="C:peroxisomal importomer complex"/>
    <property type="evidence" value="ECO:0007669"/>
    <property type="project" value="TreeGrafter"/>
</dbReference>
<comment type="similarity">
    <text evidence="1">Belongs to the peroxin-13 family.</text>
</comment>
<keyword evidence="7" id="KW-0811">Translocation</keyword>
<evidence type="ECO:0000256" key="6">
    <source>
        <dbReference type="ARBA" id="ARBA00022989"/>
    </source>
</evidence>
<keyword evidence="8 15" id="KW-0472">Membrane</keyword>
<evidence type="ECO:0000256" key="14">
    <source>
        <dbReference type="SAM" id="MobiDB-lite"/>
    </source>
</evidence>
<evidence type="ECO:0000256" key="11">
    <source>
        <dbReference type="ARBA" id="ARBA00034535"/>
    </source>
</evidence>
<dbReference type="PANTHER" id="PTHR19332">
    <property type="entry name" value="PEROXISOMAL MEMBRANE PROTEIN PEX13"/>
    <property type="match status" value="1"/>
</dbReference>
<dbReference type="STRING" id="77020.A0A0M8MVB0"/>
<dbReference type="EMBL" id="LGAV01000003">
    <property type="protein sequence ID" value="KOS15044.1"/>
    <property type="molecule type" value="Genomic_DNA"/>
</dbReference>
<evidence type="ECO:0000256" key="13">
    <source>
        <dbReference type="PROSITE-ProRule" id="PRU00192"/>
    </source>
</evidence>
<keyword evidence="18" id="KW-1185">Reference proteome</keyword>
<evidence type="ECO:0000256" key="12">
    <source>
        <dbReference type="ARBA" id="ARBA00046271"/>
    </source>
</evidence>
<dbReference type="Proteomes" id="UP000037751">
    <property type="component" value="Unassembled WGS sequence"/>
</dbReference>
<sequence length="412" mass="43623">MPAPPKPWERSGGTETSSTVPASSSIVADSTAPAVPDRPAALAAAGPDAAGMNAMNPYRSTMGGYSSYGSTYGSPYSRMGGYGGYGGYGGMGYGGYGGMGYGGMGYGGMGYGGYGGMGYGGFGGMGYGQPGEFSLTQRMESGTQATFELISSIVAAFGGFAQMLESTFMATHSSFFAMVGVADQFAHLRNYLGEVLSIFALARQLKNLYLRMTGRNPVTGIDAKEFGEFRRIGAPGSKPRPKKRPILIFFLAVIGLPYLMGKLVRLITARQDEERARLAKQAAEAGTDLQMLQDAQGSAIIDPSKLTFVRARFAYNAADSLELSLKQNEIVAVLSKTNPQTGEESQWWRGRTRDGRIGWFPSTYVETLEQARDRATKATNQPQAIEAAPTGHAASTTNTAAKPIASKSTIPS</sequence>
<keyword evidence="5" id="KW-0653">Protein transport</keyword>
<evidence type="ECO:0000313" key="18">
    <source>
        <dbReference type="Proteomes" id="UP000037751"/>
    </source>
</evidence>